<keyword evidence="2" id="KW-1185">Reference proteome</keyword>
<proteinExistence type="predicted"/>
<dbReference type="Proteomes" id="UP000001989">
    <property type="component" value="Plasmid pSWIT01"/>
</dbReference>
<protein>
    <submittedName>
        <fullName evidence="1">Uncharacterized protein</fullName>
    </submittedName>
</protein>
<reference evidence="1 2" key="1">
    <citation type="journal article" date="2010" name="J. Bacteriol.">
        <title>Genome sequence of the dioxin-mineralizing bacterium Sphingomonas wittichii RW1.</title>
        <authorList>
            <person name="Miller T.R."/>
            <person name="Delcher A.L."/>
            <person name="Salzberg S.L."/>
            <person name="Saunders E."/>
            <person name="Detter J.C."/>
            <person name="Halden R.U."/>
        </authorList>
    </citation>
    <scope>NUCLEOTIDE SEQUENCE [LARGE SCALE GENOMIC DNA]</scope>
    <source>
        <strain evidence="2">DSM 6014 / CCUG 31198 / JCM 15750 / NBRC 105917 / EY 4224 / RW1</strain>
    </source>
</reference>
<sequence length="82" mass="9412">MRPGHRDRDWTFPFHALHWDRRHNMRLNTAKSMKLARRVKGQFGTWQAVRKAARVENGIYIIEPGAAGDEKTSQESLQPAGA</sequence>
<accession>A0A9J9HHB5</accession>
<dbReference type="KEGG" id="swi:Swit_5331"/>
<dbReference type="AlphaFoldDB" id="A0A9J9HHB5"/>
<evidence type="ECO:0000313" key="2">
    <source>
        <dbReference type="Proteomes" id="UP000001989"/>
    </source>
</evidence>
<geneLocation type="plasmid" evidence="1 2">
    <name>pSWIT01</name>
</geneLocation>
<name>A0A9J9HHB5_RHIWR</name>
<evidence type="ECO:0000313" key="1">
    <source>
        <dbReference type="EMBL" id="ABQ71439.1"/>
    </source>
</evidence>
<organism evidence="1 2">
    <name type="scientific">Rhizorhabdus wittichii (strain DSM 6014 / CCUG 31198 / JCM 15750 / NBRC 105917 / EY 4224 / RW1)</name>
    <name type="common">Sphingomonas wittichii</name>
    <dbReference type="NCBI Taxonomy" id="392499"/>
    <lineage>
        <taxon>Bacteria</taxon>
        <taxon>Pseudomonadati</taxon>
        <taxon>Pseudomonadota</taxon>
        <taxon>Alphaproteobacteria</taxon>
        <taxon>Sphingomonadales</taxon>
        <taxon>Sphingomonadaceae</taxon>
        <taxon>Rhizorhabdus</taxon>
    </lineage>
</organism>
<dbReference type="EMBL" id="CP000700">
    <property type="protein sequence ID" value="ABQ71439.1"/>
    <property type="molecule type" value="Genomic_DNA"/>
</dbReference>
<keyword evidence="1" id="KW-0614">Plasmid</keyword>
<gene>
    <name evidence="1" type="ordered locus">Swit_5331</name>
</gene>